<dbReference type="InterPro" id="IPR000726">
    <property type="entry name" value="Glyco_hydro_19_cat"/>
</dbReference>
<sequence>MVILSYKKLVSVLAILFGCMAQPILGQTNFGSVANYVTPAFFNNIIGQAGSGCPGKKFYYHSAFLEAGNYYPTFGKTGTLEDSKREIAAFFAHVTHETGHFCYVREIARGKYCQLSTQYPCAPGKNYYGRGPIQLTWNYNYGACSKSIGVNLLKNPDLVATNAIISFKAAIWFWMNNVHSVIISGGGFGRTIRKVNGGECGGGNRPAVRARVKYYKAYCKQLGITPGPNLYC</sequence>
<dbReference type="PROSITE" id="PS00774">
    <property type="entry name" value="CHITINASE_19_2"/>
    <property type="match status" value="1"/>
</dbReference>
<accession>A0A4Y7IHT5</accession>
<organism evidence="14 15">
    <name type="scientific">Papaver somniferum</name>
    <name type="common">Opium poppy</name>
    <dbReference type="NCBI Taxonomy" id="3469"/>
    <lineage>
        <taxon>Eukaryota</taxon>
        <taxon>Viridiplantae</taxon>
        <taxon>Streptophyta</taxon>
        <taxon>Embryophyta</taxon>
        <taxon>Tracheophyta</taxon>
        <taxon>Spermatophyta</taxon>
        <taxon>Magnoliopsida</taxon>
        <taxon>Ranunculales</taxon>
        <taxon>Papaveraceae</taxon>
        <taxon>Papaveroideae</taxon>
        <taxon>Papaver</taxon>
    </lineage>
</organism>
<dbReference type="CDD" id="cd00325">
    <property type="entry name" value="chitinase_GH19"/>
    <property type="match status" value="1"/>
</dbReference>
<feature type="disulfide bond" evidence="11">
    <location>
        <begin position="113"/>
        <end position="121"/>
    </location>
</feature>
<feature type="domain" description="Glycoside hydrolase family 19 catalytic" evidence="13">
    <location>
        <begin position="165"/>
        <end position="175"/>
    </location>
</feature>
<feature type="active site" description="Proton donor" evidence="10">
    <location>
        <position position="97"/>
    </location>
</feature>
<name>A0A4Y7IHT5_PAPSO</name>
<dbReference type="PROSITE" id="PS51257">
    <property type="entry name" value="PROKAR_LIPOPROTEIN"/>
    <property type="match status" value="1"/>
</dbReference>
<keyword evidence="6 11" id="KW-1015">Disulfide bond</keyword>
<evidence type="ECO:0000256" key="11">
    <source>
        <dbReference type="PIRSR" id="PIRSR001060-2"/>
    </source>
</evidence>
<dbReference type="Gramene" id="RZC47636">
    <property type="protein sequence ID" value="RZC47636"/>
    <property type="gene ID" value="C5167_040585"/>
</dbReference>
<evidence type="ECO:0000256" key="10">
    <source>
        <dbReference type="PIRSR" id="PIRSR001060-1"/>
    </source>
</evidence>
<keyword evidence="5" id="KW-0146">Chitin degradation</keyword>
<evidence type="ECO:0000256" key="9">
    <source>
        <dbReference type="ARBA" id="ARBA00023326"/>
    </source>
</evidence>
<dbReference type="GO" id="GO:0008061">
    <property type="term" value="F:chitin binding"/>
    <property type="evidence" value="ECO:0007669"/>
    <property type="project" value="UniProtKB-KW"/>
</dbReference>
<dbReference type="InterPro" id="IPR023346">
    <property type="entry name" value="Lysozyme-like_dom_sf"/>
</dbReference>
<dbReference type="GO" id="GO:0008843">
    <property type="term" value="F:endochitinase activity"/>
    <property type="evidence" value="ECO:0007669"/>
    <property type="project" value="UniProtKB-EC"/>
</dbReference>
<keyword evidence="15" id="KW-1185">Reference proteome</keyword>
<keyword evidence="4" id="KW-0378">Hydrolase</keyword>
<dbReference type="PANTHER" id="PTHR22595:SF197">
    <property type="entry name" value="CHITINASE FAMILY PROTEIN"/>
    <property type="match status" value="1"/>
</dbReference>
<feature type="signal peptide" evidence="12">
    <location>
        <begin position="1"/>
        <end position="26"/>
    </location>
</feature>
<keyword evidence="9" id="KW-0624">Polysaccharide degradation</keyword>
<dbReference type="Gene3D" id="3.30.20.10">
    <property type="entry name" value="Endochitinase, domain 2"/>
    <property type="match status" value="1"/>
</dbReference>
<dbReference type="OrthoDB" id="5985073at2759"/>
<gene>
    <name evidence="14" type="ORF">C5167_040585</name>
</gene>
<keyword evidence="3" id="KW-0147">Chitin-binding</keyword>
<dbReference type="Gene3D" id="1.10.530.10">
    <property type="match status" value="1"/>
</dbReference>
<dbReference type="GO" id="GO:0006032">
    <property type="term" value="P:chitin catabolic process"/>
    <property type="evidence" value="ECO:0007669"/>
    <property type="project" value="UniProtKB-KW"/>
</dbReference>
<feature type="chain" id="PRO_5021497784" description="chitinase" evidence="12">
    <location>
        <begin position="27"/>
        <end position="232"/>
    </location>
</feature>
<proteinExistence type="predicted"/>
<evidence type="ECO:0000256" key="4">
    <source>
        <dbReference type="ARBA" id="ARBA00022801"/>
    </source>
</evidence>
<evidence type="ECO:0000313" key="14">
    <source>
        <dbReference type="EMBL" id="RZC47636.1"/>
    </source>
</evidence>
<keyword evidence="12" id="KW-0732">Signal</keyword>
<evidence type="ECO:0000256" key="5">
    <source>
        <dbReference type="ARBA" id="ARBA00023024"/>
    </source>
</evidence>
<dbReference type="OMA" id="VTEYPCA"/>
<dbReference type="InterPro" id="IPR016283">
    <property type="entry name" value="Glyco_hydro_19"/>
</dbReference>
<evidence type="ECO:0000259" key="13">
    <source>
        <dbReference type="PROSITE" id="PS00774"/>
    </source>
</evidence>
<evidence type="ECO:0000256" key="2">
    <source>
        <dbReference type="ARBA" id="ARBA00012729"/>
    </source>
</evidence>
<dbReference type="Proteomes" id="UP000316621">
    <property type="component" value="Chromosome 1"/>
</dbReference>
<evidence type="ECO:0000256" key="12">
    <source>
        <dbReference type="SAM" id="SignalP"/>
    </source>
</evidence>
<keyword evidence="7" id="KW-0119">Carbohydrate metabolism</keyword>
<dbReference type="SUPFAM" id="SSF53955">
    <property type="entry name" value="Lysozyme-like"/>
    <property type="match status" value="1"/>
</dbReference>
<dbReference type="FunFam" id="3.30.20.10:FF:000001">
    <property type="entry name" value="Endochitinase (Chitinase)"/>
    <property type="match status" value="1"/>
</dbReference>
<evidence type="ECO:0000256" key="3">
    <source>
        <dbReference type="ARBA" id="ARBA00022669"/>
    </source>
</evidence>
<evidence type="ECO:0000256" key="1">
    <source>
        <dbReference type="ARBA" id="ARBA00000822"/>
    </source>
</evidence>
<dbReference type="GO" id="GO:0000272">
    <property type="term" value="P:polysaccharide catabolic process"/>
    <property type="evidence" value="ECO:0007669"/>
    <property type="project" value="UniProtKB-KW"/>
</dbReference>
<feature type="disulfide bond" evidence="11">
    <location>
        <begin position="53"/>
        <end position="102"/>
    </location>
</feature>
<dbReference type="AlphaFoldDB" id="A0A4Y7IHT5"/>
<evidence type="ECO:0000313" key="15">
    <source>
        <dbReference type="Proteomes" id="UP000316621"/>
    </source>
</evidence>
<reference evidence="14 15" key="1">
    <citation type="journal article" date="2018" name="Science">
        <title>The opium poppy genome and morphinan production.</title>
        <authorList>
            <person name="Guo L."/>
            <person name="Winzer T."/>
            <person name="Yang X."/>
            <person name="Li Y."/>
            <person name="Ning Z."/>
            <person name="He Z."/>
            <person name="Teodor R."/>
            <person name="Lu Y."/>
            <person name="Bowser T.A."/>
            <person name="Graham I.A."/>
            <person name="Ye K."/>
        </authorList>
    </citation>
    <scope>NUCLEOTIDE SEQUENCE [LARGE SCALE GENOMIC DNA]</scope>
    <source>
        <strain evidence="15">cv. HN1</strain>
        <tissue evidence="14">Leaves</tissue>
    </source>
</reference>
<feature type="disulfide bond" evidence="11">
    <location>
        <begin position="200"/>
        <end position="232"/>
    </location>
</feature>
<evidence type="ECO:0000256" key="6">
    <source>
        <dbReference type="ARBA" id="ARBA00023157"/>
    </source>
</evidence>
<comment type="catalytic activity">
    <reaction evidence="1">
        <text>Random endo-hydrolysis of N-acetyl-beta-D-glucosaminide (1-&gt;4)-beta-linkages in chitin and chitodextrins.</text>
        <dbReference type="EC" id="3.2.1.14"/>
    </reaction>
</comment>
<dbReference type="GO" id="GO:0016998">
    <property type="term" value="P:cell wall macromolecule catabolic process"/>
    <property type="evidence" value="ECO:0007669"/>
    <property type="project" value="InterPro"/>
</dbReference>
<dbReference type="PIRSF" id="PIRSF001060">
    <property type="entry name" value="Endochitinase"/>
    <property type="match status" value="1"/>
</dbReference>
<evidence type="ECO:0000256" key="8">
    <source>
        <dbReference type="ARBA" id="ARBA00023295"/>
    </source>
</evidence>
<protein>
    <recommendedName>
        <fullName evidence="2">chitinase</fullName>
        <ecNumber evidence="2">3.2.1.14</ecNumber>
    </recommendedName>
</protein>
<evidence type="ECO:0000256" key="7">
    <source>
        <dbReference type="ARBA" id="ARBA00023277"/>
    </source>
</evidence>
<dbReference type="EMBL" id="CM010715">
    <property type="protein sequence ID" value="RZC47636.1"/>
    <property type="molecule type" value="Genomic_DNA"/>
</dbReference>
<dbReference type="Pfam" id="PF00182">
    <property type="entry name" value="Glyco_hydro_19"/>
    <property type="match status" value="2"/>
</dbReference>
<keyword evidence="8" id="KW-0326">Glycosidase</keyword>
<dbReference type="PANTHER" id="PTHR22595">
    <property type="entry name" value="CHITINASE-RELATED"/>
    <property type="match status" value="1"/>
</dbReference>
<dbReference type="EC" id="3.2.1.14" evidence="2"/>